<proteinExistence type="predicted"/>
<reference evidence="2" key="2">
    <citation type="journal article" date="2022" name="BMC Genomics">
        <title>Comparative genome analysis of mycobacteria focusing on tRNA and non-coding RNA.</title>
        <authorList>
            <person name="Behra P.R.K."/>
            <person name="Pettersson B.M.F."/>
            <person name="Ramesh M."/>
            <person name="Das S."/>
            <person name="Dasgupta S."/>
            <person name="Kirsebom L.A."/>
        </authorList>
    </citation>
    <scope>NUCLEOTIDE SEQUENCE</scope>
    <source>
        <strain evidence="2">DSM 44838</strain>
    </source>
</reference>
<dbReference type="Proteomes" id="UP001141629">
    <property type="component" value="Unassembled WGS sequence"/>
</dbReference>
<keyword evidence="1" id="KW-0175">Coiled coil</keyword>
<dbReference type="AlphaFoldDB" id="A0A9X2YW04"/>
<comment type="caution">
    <text evidence="2">The sequence shown here is derived from an EMBL/GenBank/DDBJ whole genome shotgun (WGS) entry which is preliminary data.</text>
</comment>
<dbReference type="RefSeq" id="WP_263994081.1">
    <property type="nucleotide sequence ID" value="NZ_JACKVK010000001.1"/>
</dbReference>
<evidence type="ECO:0000313" key="3">
    <source>
        <dbReference type="Proteomes" id="UP001141629"/>
    </source>
</evidence>
<name>A0A9X2YW04_9MYCO</name>
<gene>
    <name evidence="2" type="ORF">H7K45_02110</name>
</gene>
<feature type="coiled-coil region" evidence="1">
    <location>
        <begin position="107"/>
        <end position="141"/>
    </location>
</feature>
<keyword evidence="3" id="KW-1185">Reference proteome</keyword>
<dbReference type="EMBL" id="JACKVK010000001">
    <property type="protein sequence ID" value="MCV7419324.1"/>
    <property type="molecule type" value="Genomic_DNA"/>
</dbReference>
<evidence type="ECO:0000256" key="1">
    <source>
        <dbReference type="SAM" id="Coils"/>
    </source>
</evidence>
<sequence length="297" mass="33487">MIQPVWGESAPAKFTPLLVTSRGQVLAAIYSHPVIEEVWWLPVEASDAEDFDFASWLSAALDAWHLEDSDRFPGPPDWTRSKNWMTHEELQLVGAIERAEFEMEQRLAELSAQVEERKLALAEAQERHDRAERALLTGQGEELAAAVKAALERLGFQVENRDESRQGQKLEDLRVRDPASPWIALVEVKGYDTSGGKPSDLAKIARFAGIYAAVEQGLPDASWYVVNQYRLTSPDRRRALMRNHGEDVERFVQQDNGVLVDTCELFLLDRRVSSGDLAPEEARTMLMSAARAFHCEQ</sequence>
<reference evidence="2" key="1">
    <citation type="submission" date="2020-07" db="EMBL/GenBank/DDBJ databases">
        <authorList>
            <person name="Pettersson B.M.F."/>
            <person name="Behra P.R.K."/>
            <person name="Ramesh M."/>
            <person name="Das S."/>
            <person name="Dasgupta S."/>
            <person name="Kirsebom L.A."/>
        </authorList>
    </citation>
    <scope>NUCLEOTIDE SEQUENCE</scope>
    <source>
        <strain evidence="2">DSM 44838</strain>
    </source>
</reference>
<organism evidence="2 3">
    <name type="scientific">Mycobacterium yunnanensis</name>
    <dbReference type="NCBI Taxonomy" id="368477"/>
    <lineage>
        <taxon>Bacteria</taxon>
        <taxon>Bacillati</taxon>
        <taxon>Actinomycetota</taxon>
        <taxon>Actinomycetes</taxon>
        <taxon>Mycobacteriales</taxon>
        <taxon>Mycobacteriaceae</taxon>
        <taxon>Mycobacterium</taxon>
    </lineage>
</organism>
<evidence type="ECO:0000313" key="2">
    <source>
        <dbReference type="EMBL" id="MCV7419324.1"/>
    </source>
</evidence>
<protein>
    <submittedName>
        <fullName evidence="2">Uncharacterized protein</fullName>
    </submittedName>
</protein>
<accession>A0A9X2YW04</accession>